<sequence>MSPFFKQVYGIVEQIPCGRVVSYGQIACMLGRPRAAREVGWAMRCCPDGLPWQRVVMKDGTITGGIYEDMRREILKTEGVTFLPDGRVDMKLCSWFG</sequence>
<protein>
    <submittedName>
        <fullName evidence="3">MGMT family protein</fullName>
    </submittedName>
</protein>
<evidence type="ECO:0000313" key="4">
    <source>
        <dbReference type="Proteomes" id="UP000719942"/>
    </source>
</evidence>
<keyword evidence="1" id="KW-0227">DNA damage</keyword>
<dbReference type="Proteomes" id="UP000719942">
    <property type="component" value="Unassembled WGS sequence"/>
</dbReference>
<dbReference type="InterPro" id="IPR014048">
    <property type="entry name" value="MethylDNA_cys_MeTrfase_DNA-bd"/>
</dbReference>
<dbReference type="PANTHER" id="PTHR42942:SF1">
    <property type="entry name" value="ALKYLTRANSFERASE-LIKE PROTEIN 1"/>
    <property type="match status" value="1"/>
</dbReference>
<name>A0ABS7DIY5_9FIRM</name>
<evidence type="ECO:0000259" key="2">
    <source>
        <dbReference type="Pfam" id="PF01035"/>
    </source>
</evidence>
<dbReference type="CDD" id="cd06445">
    <property type="entry name" value="ATase"/>
    <property type="match status" value="1"/>
</dbReference>
<gene>
    <name evidence="3" type="ORF">J5W02_00375</name>
</gene>
<dbReference type="RefSeq" id="WP_219938454.1">
    <property type="nucleotide sequence ID" value="NZ_JAGFNZ010000001.1"/>
</dbReference>
<dbReference type="NCBIfam" id="TIGR00589">
    <property type="entry name" value="ogt"/>
    <property type="match status" value="1"/>
</dbReference>
<organism evidence="3 4">
    <name type="scientific">Caproiciproducens faecalis</name>
    <dbReference type="NCBI Taxonomy" id="2820301"/>
    <lineage>
        <taxon>Bacteria</taxon>
        <taxon>Bacillati</taxon>
        <taxon>Bacillota</taxon>
        <taxon>Clostridia</taxon>
        <taxon>Eubacteriales</taxon>
        <taxon>Acutalibacteraceae</taxon>
        <taxon>Caproiciproducens</taxon>
    </lineage>
</organism>
<dbReference type="PANTHER" id="PTHR42942">
    <property type="entry name" value="6-O-METHYLGUANINE DNA METHYLTRANSFERASE"/>
    <property type="match status" value="1"/>
</dbReference>
<proteinExistence type="predicted"/>
<dbReference type="InterPro" id="IPR036388">
    <property type="entry name" value="WH-like_DNA-bd_sf"/>
</dbReference>
<reference evidence="3 4" key="1">
    <citation type="submission" date="2021-03" db="EMBL/GenBank/DDBJ databases">
        <title>Caproiciproducens sp. nov. isolated from feces of cow.</title>
        <authorList>
            <person name="Choi J.-Y."/>
        </authorList>
    </citation>
    <scope>NUCLEOTIDE SEQUENCE [LARGE SCALE GENOMIC DNA]</scope>
    <source>
        <strain evidence="3 4">AGMB10547</strain>
    </source>
</reference>
<dbReference type="SUPFAM" id="SSF46767">
    <property type="entry name" value="Methylated DNA-protein cysteine methyltransferase, C-terminal domain"/>
    <property type="match status" value="1"/>
</dbReference>
<dbReference type="EMBL" id="JAGFNZ010000001">
    <property type="protein sequence ID" value="MBW7571255.1"/>
    <property type="molecule type" value="Genomic_DNA"/>
</dbReference>
<dbReference type="Gene3D" id="1.10.10.10">
    <property type="entry name" value="Winged helix-like DNA-binding domain superfamily/Winged helix DNA-binding domain"/>
    <property type="match status" value="1"/>
</dbReference>
<evidence type="ECO:0000256" key="1">
    <source>
        <dbReference type="ARBA" id="ARBA00022763"/>
    </source>
</evidence>
<keyword evidence="4" id="KW-1185">Reference proteome</keyword>
<feature type="domain" description="Methylated-DNA-[protein]-cysteine S-methyltransferase DNA binding" evidence="2">
    <location>
        <begin position="3"/>
        <end position="80"/>
    </location>
</feature>
<accession>A0ABS7DIY5</accession>
<evidence type="ECO:0000313" key="3">
    <source>
        <dbReference type="EMBL" id="MBW7571255.1"/>
    </source>
</evidence>
<dbReference type="InterPro" id="IPR036217">
    <property type="entry name" value="MethylDNA_cys_MeTrfase_DNAb"/>
</dbReference>
<dbReference type="InterPro" id="IPR052520">
    <property type="entry name" value="ATL_DNA_repair"/>
</dbReference>
<comment type="caution">
    <text evidence="3">The sequence shown here is derived from an EMBL/GenBank/DDBJ whole genome shotgun (WGS) entry which is preliminary data.</text>
</comment>
<dbReference type="Pfam" id="PF01035">
    <property type="entry name" value="DNA_binding_1"/>
    <property type="match status" value="1"/>
</dbReference>